<feature type="domain" description="Chalcone isomerase" evidence="8">
    <location>
        <begin position="19"/>
        <end position="97"/>
    </location>
</feature>
<keyword evidence="2" id="KW-0413">Isomerase</keyword>
<evidence type="ECO:0000259" key="8">
    <source>
        <dbReference type="Pfam" id="PF02431"/>
    </source>
</evidence>
<dbReference type="EMBL" id="CABITT030000008">
    <property type="protein sequence ID" value="VVB18362.1"/>
    <property type="molecule type" value="Genomic_DNA"/>
</dbReference>
<evidence type="ECO:0000256" key="2">
    <source>
        <dbReference type="ARBA" id="ARBA00023235"/>
    </source>
</evidence>
<name>A0A565CXK7_9BRAS</name>
<dbReference type="GO" id="GO:0009813">
    <property type="term" value="P:flavonoid biosynthetic process"/>
    <property type="evidence" value="ECO:0007669"/>
    <property type="project" value="UniProtKB-UniPathway"/>
</dbReference>
<keyword evidence="7" id="KW-0812">Transmembrane</keyword>
<dbReference type="PANTHER" id="PTHR28039:SF8">
    <property type="entry name" value="CHALCONE--FLAVANONE ISOMERASE 1-RELATED"/>
    <property type="match status" value="1"/>
</dbReference>
<accession>A0A565CXK7</accession>
<comment type="caution">
    <text evidence="9">The sequence shown here is derived from an EMBL/GenBank/DDBJ whole genome shotgun (WGS) entry which is preliminary data.</text>
</comment>
<comment type="function">
    <text evidence="4">Catalyzes the intramolecular cyclization of bicyclic chalcones into tricyclic (S)-flavanones. Responsible for the isomerization of 4,2',4',6'-tetrahydroxychalcone (also termed chalcone) into naringenin.</text>
</comment>
<keyword evidence="10" id="KW-1185">Reference proteome</keyword>
<keyword evidence="7" id="KW-1133">Transmembrane helix</keyword>
<dbReference type="InterPro" id="IPR016087">
    <property type="entry name" value="Chalcone_isomerase"/>
</dbReference>
<evidence type="ECO:0000256" key="3">
    <source>
        <dbReference type="ARBA" id="ARBA00023241"/>
    </source>
</evidence>
<organism evidence="9 10">
    <name type="scientific">Arabis nemorensis</name>
    <dbReference type="NCBI Taxonomy" id="586526"/>
    <lineage>
        <taxon>Eukaryota</taxon>
        <taxon>Viridiplantae</taxon>
        <taxon>Streptophyta</taxon>
        <taxon>Embryophyta</taxon>
        <taxon>Tracheophyta</taxon>
        <taxon>Spermatophyta</taxon>
        <taxon>Magnoliopsida</taxon>
        <taxon>eudicotyledons</taxon>
        <taxon>Gunneridae</taxon>
        <taxon>Pentapetalae</taxon>
        <taxon>rosids</taxon>
        <taxon>malvids</taxon>
        <taxon>Brassicales</taxon>
        <taxon>Brassicaceae</taxon>
        <taxon>Arabideae</taxon>
        <taxon>Arabis</taxon>
    </lineage>
</organism>
<evidence type="ECO:0000313" key="10">
    <source>
        <dbReference type="Proteomes" id="UP000489600"/>
    </source>
</evidence>
<evidence type="ECO:0000256" key="7">
    <source>
        <dbReference type="SAM" id="Phobius"/>
    </source>
</evidence>
<dbReference type="InterPro" id="IPR016088">
    <property type="entry name" value="Chalcone_isomerase_3-sand"/>
</dbReference>
<dbReference type="GO" id="GO:0045430">
    <property type="term" value="F:chalcone isomerase activity"/>
    <property type="evidence" value="ECO:0007669"/>
    <property type="project" value="UniProtKB-EC"/>
</dbReference>
<dbReference type="Gene3D" id="3.50.70.10">
    <property type="match status" value="1"/>
</dbReference>
<keyword evidence="7" id="KW-0472">Membrane</keyword>
<evidence type="ECO:0000256" key="4">
    <source>
        <dbReference type="ARBA" id="ARBA00025429"/>
    </source>
</evidence>
<sequence>MSWTTTWAMSLPSVTPLQVDTFTFPPAVTSLASSKKLFLGGAGVRGLEIEGKFVIVTVIGIYLQAIAVPSLSVKWKGKNAKELTESISFFHQIITGTKLIYVEV</sequence>
<dbReference type="Proteomes" id="UP000489600">
    <property type="component" value="Unassembled WGS sequence"/>
</dbReference>
<gene>
    <name evidence="9" type="ORF">ANE_LOCUS28806</name>
</gene>
<dbReference type="UniPathway" id="UPA00154"/>
<evidence type="ECO:0000313" key="9">
    <source>
        <dbReference type="EMBL" id="VVB18362.1"/>
    </source>
</evidence>
<evidence type="ECO:0000256" key="5">
    <source>
        <dbReference type="ARBA" id="ARBA00034056"/>
    </source>
</evidence>
<evidence type="ECO:0000256" key="1">
    <source>
        <dbReference type="ARBA" id="ARBA00004966"/>
    </source>
</evidence>
<dbReference type="AlphaFoldDB" id="A0A565CXK7"/>
<dbReference type="OrthoDB" id="1903537at2759"/>
<evidence type="ECO:0000256" key="6">
    <source>
        <dbReference type="RuleBase" id="RU361158"/>
    </source>
</evidence>
<proteinExistence type="inferred from homology"/>
<comment type="catalytic activity">
    <reaction evidence="5">
        <text>a chalcone = a flavanone.</text>
        <dbReference type="EC" id="5.5.1.6"/>
    </reaction>
</comment>
<dbReference type="PANTHER" id="PTHR28039">
    <property type="entry name" value="CHALCONE--FLAVONONE ISOMERASE 1-RELATED"/>
    <property type="match status" value="1"/>
</dbReference>
<protein>
    <recommendedName>
        <fullName evidence="6">Chalcone-flavonone isomerase family protein</fullName>
    </recommendedName>
</protein>
<dbReference type="SUPFAM" id="SSF54626">
    <property type="entry name" value="Chalcone isomerase"/>
    <property type="match status" value="1"/>
</dbReference>
<dbReference type="InterPro" id="IPR036298">
    <property type="entry name" value="Chalcone_isomerase_sf"/>
</dbReference>
<keyword evidence="3" id="KW-0284">Flavonoid biosynthesis</keyword>
<reference evidence="9" key="1">
    <citation type="submission" date="2019-07" db="EMBL/GenBank/DDBJ databases">
        <authorList>
            <person name="Dittberner H."/>
        </authorList>
    </citation>
    <scope>NUCLEOTIDE SEQUENCE [LARGE SCALE GENOMIC DNA]</scope>
</reference>
<comment type="pathway">
    <text evidence="1">Secondary metabolite biosynthesis; flavonoid biosynthesis.</text>
</comment>
<feature type="transmembrane region" description="Helical" evidence="7">
    <location>
        <begin position="53"/>
        <end position="73"/>
    </location>
</feature>
<dbReference type="InterPro" id="IPR044164">
    <property type="entry name" value="CFI"/>
</dbReference>
<comment type="similarity">
    <text evidence="6">Belongs to the chalcone isomerase family.</text>
</comment>
<dbReference type="Pfam" id="PF02431">
    <property type="entry name" value="Chalcone"/>
    <property type="match status" value="1"/>
</dbReference>